<dbReference type="InterPro" id="IPR001881">
    <property type="entry name" value="EGF-like_Ca-bd_dom"/>
</dbReference>
<keyword evidence="5" id="KW-0433">Leucine-rich repeat</keyword>
<feature type="disulfide bond" evidence="9">
    <location>
        <begin position="1079"/>
        <end position="1089"/>
    </location>
</feature>
<dbReference type="GO" id="GO:0005576">
    <property type="term" value="C:extracellular region"/>
    <property type="evidence" value="ECO:0007669"/>
    <property type="project" value="UniProtKB-SubCell"/>
</dbReference>
<dbReference type="FunFam" id="3.80.10.10:FF:000928">
    <property type="entry name" value="Peroxidasin homolog"/>
    <property type="match status" value="1"/>
</dbReference>
<feature type="disulfide bond" evidence="9">
    <location>
        <begin position="899"/>
        <end position="908"/>
    </location>
</feature>
<feature type="chain" id="PRO_5003403265" evidence="10">
    <location>
        <begin position="17"/>
        <end position="1413"/>
    </location>
</feature>
<dbReference type="FunCoup" id="G0MB94">
    <property type="interactions" value="1070"/>
</dbReference>
<comment type="subcellular location">
    <subcellularLocation>
        <location evidence="1">Secreted</location>
    </subcellularLocation>
</comment>
<dbReference type="FunFam" id="3.80.10.10:FF:000002">
    <property type="entry name" value="Slit guidance ligand 2"/>
    <property type="match status" value="1"/>
</dbReference>
<keyword evidence="2" id="KW-0217">Developmental protein</keyword>
<dbReference type="GO" id="GO:0005102">
    <property type="term" value="F:signaling receptor binding"/>
    <property type="evidence" value="ECO:0007669"/>
    <property type="project" value="EnsemblMetazoa"/>
</dbReference>
<dbReference type="SUPFAM" id="SSF49899">
    <property type="entry name" value="Concanavalin A-like lectins/glucanases"/>
    <property type="match status" value="1"/>
</dbReference>
<evidence type="ECO:0000259" key="11">
    <source>
        <dbReference type="PROSITE" id="PS01225"/>
    </source>
</evidence>
<dbReference type="Pfam" id="PF12661">
    <property type="entry name" value="hEGF"/>
    <property type="match status" value="1"/>
</dbReference>
<organism evidence="15">
    <name type="scientific">Caenorhabditis brenneri</name>
    <name type="common">Nematode worm</name>
    <dbReference type="NCBI Taxonomy" id="135651"/>
    <lineage>
        <taxon>Eukaryota</taxon>
        <taxon>Metazoa</taxon>
        <taxon>Ecdysozoa</taxon>
        <taxon>Nematoda</taxon>
        <taxon>Chromadorea</taxon>
        <taxon>Rhabditida</taxon>
        <taxon>Rhabditina</taxon>
        <taxon>Rhabditomorpha</taxon>
        <taxon>Rhabditoidea</taxon>
        <taxon>Rhabditidae</taxon>
        <taxon>Peloderinae</taxon>
        <taxon>Caenorhabditis</taxon>
    </lineage>
</organism>
<evidence type="ECO:0000256" key="5">
    <source>
        <dbReference type="ARBA" id="ARBA00022614"/>
    </source>
</evidence>
<dbReference type="PROSITE" id="PS00010">
    <property type="entry name" value="ASX_HYDROXYL"/>
    <property type="match status" value="2"/>
</dbReference>
<keyword evidence="7" id="KW-0677">Repeat</keyword>
<dbReference type="GO" id="GO:0005509">
    <property type="term" value="F:calcium ion binding"/>
    <property type="evidence" value="ECO:0007669"/>
    <property type="project" value="InterPro"/>
</dbReference>
<evidence type="ECO:0000256" key="9">
    <source>
        <dbReference type="PROSITE-ProRule" id="PRU00076"/>
    </source>
</evidence>
<dbReference type="GO" id="GO:0005886">
    <property type="term" value="C:plasma membrane"/>
    <property type="evidence" value="ECO:0007669"/>
    <property type="project" value="TreeGrafter"/>
</dbReference>
<dbReference type="FunFam" id="3.80.10.10:FF:000004">
    <property type="entry name" value="Slit guidance ligand 2"/>
    <property type="match status" value="1"/>
</dbReference>
<feature type="domain" description="EGF-like" evidence="13">
    <location>
        <begin position="1075"/>
        <end position="1112"/>
    </location>
</feature>
<feature type="disulfide bond" evidence="9">
    <location>
        <begin position="1300"/>
        <end position="1317"/>
    </location>
</feature>
<dbReference type="eggNOG" id="KOG4237">
    <property type="taxonomic scope" value="Eukaryota"/>
</dbReference>
<dbReference type="STRING" id="135651.G0MB94"/>
<dbReference type="Pfam" id="PF02210">
    <property type="entry name" value="Laminin_G_2"/>
    <property type="match status" value="1"/>
</dbReference>
<keyword evidence="6 10" id="KW-0732">Signal</keyword>
<dbReference type="PROSITE" id="PS51450">
    <property type="entry name" value="LRR"/>
    <property type="match status" value="8"/>
</dbReference>
<keyword evidence="8 9" id="KW-1015">Disulfide bond</keyword>
<dbReference type="SMART" id="SM00179">
    <property type="entry name" value="EGF_CA"/>
    <property type="match status" value="6"/>
</dbReference>
<dbReference type="SMART" id="SM00013">
    <property type="entry name" value="LRRNT"/>
    <property type="match status" value="4"/>
</dbReference>
<dbReference type="PANTHER" id="PTHR24369:SF210">
    <property type="entry name" value="CHAOPTIN-RELATED"/>
    <property type="match status" value="1"/>
</dbReference>
<dbReference type="Pfam" id="PF13855">
    <property type="entry name" value="LRR_8"/>
    <property type="match status" value="3"/>
</dbReference>
<dbReference type="InterPro" id="IPR000152">
    <property type="entry name" value="EGF-type_Asp/Asn_hydroxyl_site"/>
</dbReference>
<dbReference type="GO" id="GO:0016199">
    <property type="term" value="P:axon midline choice point recognition"/>
    <property type="evidence" value="ECO:0007669"/>
    <property type="project" value="EnsemblMetazoa"/>
</dbReference>
<dbReference type="Pfam" id="PF01462">
    <property type="entry name" value="LRRNT"/>
    <property type="match status" value="4"/>
</dbReference>
<dbReference type="GO" id="GO:1905489">
    <property type="term" value="P:regulation of sensory neuron axon guidance"/>
    <property type="evidence" value="ECO:0007669"/>
    <property type="project" value="EnsemblMetazoa"/>
</dbReference>
<protein>
    <submittedName>
        <fullName evidence="14">Uncharacterized protein</fullName>
    </submittedName>
</protein>
<dbReference type="FunFam" id="2.10.25.10:FF:000063">
    <property type="entry name" value="Slit guidance ligand 2"/>
    <property type="match status" value="1"/>
</dbReference>
<dbReference type="InterPro" id="IPR018097">
    <property type="entry name" value="EGF_Ca-bd_CS"/>
</dbReference>
<dbReference type="SUPFAM" id="SSF57196">
    <property type="entry name" value="EGF/Laminin"/>
    <property type="match status" value="5"/>
</dbReference>
<evidence type="ECO:0000259" key="12">
    <source>
        <dbReference type="PROSITE" id="PS50025"/>
    </source>
</evidence>
<dbReference type="FunFam" id="2.10.25.10:FF:000851">
    <property type="entry name" value="Slit homolog 1 protein"/>
    <property type="match status" value="1"/>
</dbReference>
<dbReference type="InterPro" id="IPR006207">
    <property type="entry name" value="Cys_knot_C"/>
</dbReference>
<dbReference type="Gene3D" id="2.60.120.200">
    <property type="match status" value="1"/>
</dbReference>
<dbReference type="FunFam" id="2.10.25.10:FF:000118">
    <property type="entry name" value="protein delta homolog 2"/>
    <property type="match status" value="1"/>
</dbReference>
<evidence type="ECO:0000256" key="2">
    <source>
        <dbReference type="ARBA" id="ARBA00022473"/>
    </source>
</evidence>
<dbReference type="CDD" id="cd00054">
    <property type="entry name" value="EGF_CA"/>
    <property type="match status" value="5"/>
</dbReference>
<dbReference type="FunFam" id="2.10.25.10:FF:000795">
    <property type="entry name" value="Slit homolog 1 protein"/>
    <property type="match status" value="1"/>
</dbReference>
<dbReference type="FunFam" id="2.10.25.10:FF:000080">
    <property type="entry name" value="Neurogenic locus notch 1"/>
    <property type="match status" value="1"/>
</dbReference>
<evidence type="ECO:0000256" key="1">
    <source>
        <dbReference type="ARBA" id="ARBA00004613"/>
    </source>
</evidence>
<dbReference type="InterPro" id="IPR013320">
    <property type="entry name" value="ConA-like_dom_sf"/>
</dbReference>
<dbReference type="SMART" id="SM00082">
    <property type="entry name" value="LRRCT"/>
    <property type="match status" value="4"/>
</dbReference>
<dbReference type="EMBL" id="GL379788">
    <property type="protein sequence ID" value="EGT40375.1"/>
    <property type="molecule type" value="Genomic_DNA"/>
</dbReference>
<dbReference type="PROSITE" id="PS01187">
    <property type="entry name" value="EGF_CA"/>
    <property type="match status" value="2"/>
</dbReference>
<feature type="domain" description="EGF-like" evidence="13">
    <location>
        <begin position="911"/>
        <end position="948"/>
    </location>
</feature>
<dbReference type="InParanoid" id="G0MB94"/>
<feature type="domain" description="CTCK" evidence="11">
    <location>
        <begin position="1335"/>
        <end position="1413"/>
    </location>
</feature>
<dbReference type="SMART" id="SM00041">
    <property type="entry name" value="CT"/>
    <property type="match status" value="1"/>
</dbReference>
<dbReference type="SMART" id="SM00369">
    <property type="entry name" value="LRR_TYP"/>
    <property type="match status" value="12"/>
</dbReference>
<feature type="domain" description="EGF-like" evidence="13">
    <location>
        <begin position="950"/>
        <end position="986"/>
    </location>
</feature>
<feature type="disulfide bond" evidence="9">
    <location>
        <begin position="1295"/>
        <end position="1305"/>
    </location>
</feature>
<feature type="signal peptide" evidence="10">
    <location>
        <begin position="1"/>
        <end position="16"/>
    </location>
</feature>
<dbReference type="PROSITE" id="PS50025">
    <property type="entry name" value="LAM_G_DOMAIN"/>
    <property type="match status" value="1"/>
</dbReference>
<feature type="domain" description="EGF-like" evidence="13">
    <location>
        <begin position="1291"/>
        <end position="1329"/>
    </location>
</feature>
<dbReference type="SUPFAM" id="SSF52058">
    <property type="entry name" value="L domain-like"/>
    <property type="match status" value="2"/>
</dbReference>
<evidence type="ECO:0000256" key="4">
    <source>
        <dbReference type="ARBA" id="ARBA00022536"/>
    </source>
</evidence>
<dbReference type="Gene3D" id="2.10.25.10">
    <property type="entry name" value="Laminin"/>
    <property type="match status" value="6"/>
</dbReference>
<evidence type="ECO:0000256" key="8">
    <source>
        <dbReference type="ARBA" id="ARBA00023157"/>
    </source>
</evidence>
<evidence type="ECO:0000313" key="15">
    <source>
        <dbReference type="Proteomes" id="UP000008068"/>
    </source>
</evidence>
<feature type="domain" description="Laminin G" evidence="12">
    <location>
        <begin position="1115"/>
        <end position="1288"/>
    </location>
</feature>
<dbReference type="Gene3D" id="3.80.10.10">
    <property type="entry name" value="Ribonuclease Inhibitor"/>
    <property type="match status" value="5"/>
</dbReference>
<dbReference type="InterPro" id="IPR001611">
    <property type="entry name" value="Leu-rich_rpt"/>
</dbReference>
<evidence type="ECO:0000313" key="14">
    <source>
        <dbReference type="EMBL" id="EGT40375.1"/>
    </source>
</evidence>
<gene>
    <name evidence="14" type="ORF">CAEBREN_29849</name>
</gene>
<evidence type="ECO:0000256" key="7">
    <source>
        <dbReference type="ARBA" id="ARBA00022737"/>
    </source>
</evidence>
<dbReference type="Pfam" id="PF01463">
    <property type="entry name" value="LRRCT"/>
    <property type="match status" value="2"/>
</dbReference>
<name>G0MB94_CAEBE</name>
<feature type="domain" description="EGF-like" evidence="13">
    <location>
        <begin position="1028"/>
        <end position="1064"/>
    </location>
</feature>
<dbReference type="FunFam" id="3.80.10.10:FF:001363">
    <property type="entry name" value="Slit homolog 1 protein"/>
    <property type="match status" value="1"/>
</dbReference>
<dbReference type="SMART" id="SM00181">
    <property type="entry name" value="EGF"/>
    <property type="match status" value="7"/>
</dbReference>
<dbReference type="PROSITE" id="PS01186">
    <property type="entry name" value="EGF_2"/>
    <property type="match status" value="5"/>
</dbReference>
<feature type="disulfide bond" evidence="9">
    <location>
        <begin position="1102"/>
        <end position="1111"/>
    </location>
</feature>
<dbReference type="PROSITE" id="PS00022">
    <property type="entry name" value="EGF_1"/>
    <property type="match status" value="7"/>
</dbReference>
<dbReference type="InterPro" id="IPR001791">
    <property type="entry name" value="Laminin_G"/>
</dbReference>
<comment type="caution">
    <text evidence="9">Lacks conserved residue(s) required for the propagation of feature annotation.</text>
</comment>
<dbReference type="InterPro" id="IPR013032">
    <property type="entry name" value="EGF-like_CS"/>
</dbReference>
<keyword evidence="15" id="KW-1185">Reference proteome</keyword>
<feature type="disulfide bond" evidence="9">
    <location>
        <begin position="976"/>
        <end position="985"/>
    </location>
</feature>
<feature type="disulfide bond" evidence="9">
    <location>
        <begin position="1319"/>
        <end position="1328"/>
    </location>
</feature>
<dbReference type="CDD" id="cd00110">
    <property type="entry name" value="LamG"/>
    <property type="match status" value="1"/>
</dbReference>
<dbReference type="FunFam" id="2.60.120.200:FF:000134">
    <property type="entry name" value="Slit 2"/>
    <property type="match status" value="1"/>
</dbReference>
<evidence type="ECO:0000256" key="3">
    <source>
        <dbReference type="ARBA" id="ARBA00022525"/>
    </source>
</evidence>
<dbReference type="PROSITE" id="PS50026">
    <property type="entry name" value="EGF_3"/>
    <property type="match status" value="7"/>
</dbReference>
<feature type="disulfide bond" evidence="9">
    <location>
        <begin position="938"/>
        <end position="947"/>
    </location>
</feature>
<dbReference type="InterPro" id="IPR000483">
    <property type="entry name" value="Cys-rich_flank_reg_C"/>
</dbReference>
<dbReference type="PANTHER" id="PTHR24369">
    <property type="entry name" value="ANTIGEN BSP, PUTATIVE-RELATED"/>
    <property type="match status" value="1"/>
</dbReference>
<dbReference type="Pfam" id="PF00008">
    <property type="entry name" value="EGF"/>
    <property type="match status" value="3"/>
</dbReference>
<dbReference type="PROSITE" id="PS01225">
    <property type="entry name" value="CTCK_2"/>
    <property type="match status" value="1"/>
</dbReference>
<feature type="domain" description="EGF-like" evidence="13">
    <location>
        <begin position="988"/>
        <end position="1026"/>
    </location>
</feature>
<feature type="disulfide bond" evidence="9">
    <location>
        <begin position="1016"/>
        <end position="1025"/>
    </location>
</feature>
<keyword evidence="3" id="KW-0964">Secreted</keyword>
<accession>G0MB94</accession>
<dbReference type="GO" id="GO:0097374">
    <property type="term" value="P:sensory neuron axon guidance"/>
    <property type="evidence" value="ECO:0007669"/>
    <property type="project" value="EnsemblMetazoa"/>
</dbReference>
<dbReference type="GO" id="GO:0001764">
    <property type="term" value="P:neuron migration"/>
    <property type="evidence" value="ECO:0007669"/>
    <property type="project" value="EnsemblMetazoa"/>
</dbReference>
<dbReference type="InterPro" id="IPR032675">
    <property type="entry name" value="LRR_dom_sf"/>
</dbReference>
<evidence type="ECO:0000256" key="6">
    <source>
        <dbReference type="ARBA" id="ARBA00022729"/>
    </source>
</evidence>
<proteinExistence type="predicted"/>
<dbReference type="SMART" id="SM00282">
    <property type="entry name" value="LamG"/>
    <property type="match status" value="1"/>
</dbReference>
<dbReference type="Proteomes" id="UP000008068">
    <property type="component" value="Unassembled WGS sequence"/>
</dbReference>
<evidence type="ECO:0000259" key="13">
    <source>
        <dbReference type="PROSITE" id="PS50026"/>
    </source>
</evidence>
<reference evidence="15" key="1">
    <citation type="submission" date="2011-07" db="EMBL/GenBank/DDBJ databases">
        <authorList>
            <consortium name="Caenorhabditis brenneri Sequencing and Analysis Consortium"/>
            <person name="Wilson R.K."/>
        </authorList>
    </citation>
    <scope>NUCLEOTIDE SEQUENCE [LARGE SCALE GENOMIC DNA]</scope>
    <source>
        <strain evidence="15">PB2801</strain>
    </source>
</reference>
<dbReference type="InterPro" id="IPR003591">
    <property type="entry name" value="Leu-rich_rpt_typical-subtyp"/>
</dbReference>
<feature type="domain" description="EGF-like" evidence="13">
    <location>
        <begin position="874"/>
        <end position="909"/>
    </location>
</feature>
<sequence length="1413" mass="158793">MLICFIFILLIPESATCPTECVCVDRSVSCNGQGLTEIPVGIPNDTVRLLVSTRSWGNHKILQMMDNQIVAIHGQAFAKLVFLQKLRLARNRIRHLPDNVFLKNVKLSHLWVFQAFVFSFSIFSDLSENDLTVVTDAQLQGPEFLESLHLDKNHIFCLENNVISSWASLEVLTLNGNRLTTFEEPSNARFRQLDLFNNPWNCDCRLRWMKKWLEKTEGINKTVCTTPLNLQGSAIQNLQDEFMTCSGNRKRRYKKTCENAEICPLPCTCTGTTVDCRDSGLTYVPTNLPPSTTEIRLEQNQISSIPSNSFKNLRNLTRLDLSKNIITEIFPKAFYGLQNLHTLVLYGNNITDLKSDTFEGLGSLQLLLLNANQLTCIRRGTFDHVPKLNMLSLYDNNIRSISESTFRNLTNLSTLHLAKNPLICDCNLQWLAQLNLQKNIETSGARCEQPKRLRKKKFATLPPNKFKCKGAEAFISKFADSCFIDSICPTQCDCYGTTVDCNKRGLMSIPFPIPQFTTHLLLSGNNISTVDLSSNIHVLENLEVLDLSSNQITYINDKSFENLRKLRELRLNENNLHHFSSLVLDEESSLEVLDLSDNNIQCFSTLFFDKAPRLKEIRVLGNDLLCDCRLLPLMSWLRSNTSHSIDVPPCQQFHYSDEESDRQRCAAFPEETCSDDSNLCPPKCSCLDRVVRCSNKNLTSFPSRIPYDTTELYLDANYINEIPVHDLNRLYSLTKLDLSHNRLISLENNTFSNLTKLSTLIISYNKLRCLQPLAFNGLISLRILSLHGNDISFLPESAFINLTSITHIAVGSNSLYCDCNMAWFSKWIKSKFIEAGIARCEYPASVSNQLLLTAQPHQFTCDSKVPTKLATKCDLCLNSPCKNNAVCETTSSRKYTCNCTPGFYGVHCENQIDACYGSPCLNNATCKVAQAGRFTCYCRKGFEGDYCEKNIDDCKESKCENGGKCIDMINSYRCECPLEYDGKYCEEKLEYCTKKLNPCENKGKCIKSNGTYSCLCPAGFTGKNCEINVDDCKNVHCQNGGSCVDGILSYECICPPGYAGQYCEVPPMMDMEYQKTDACQQSTCGQGECIANANSSEFTCKCHEGFSGPSCDRQTSIGFKNPGAYLALDPLSGDGNVTMTLRTSAKTGIILYYGDDHFVSAELYDGRVKLVYYIGNFPASHMYSSVKVNDGLPHKISIRTSERKCYLQTDNNPVQVVENSGKSDQLSTKGKEMLYVGGLPDEKAQEAKSRFHLKNTESFKGCISAIVINEEPLDLKNALENVNTEQSCSTTVNFCTGVDCGNGKCTNNALSPKGYMCQCDSHYSGEYCDEKRIKCDKQKFRRYHIENDCRSVDRIKIAECNGYCGGEQNCCTAVKTKQRKVKMICKNGTTKVSTVHIIRQCQCEAAKSFLTER</sequence>
<dbReference type="OrthoDB" id="283575at2759"/>
<dbReference type="HOGENOM" id="CLU_001431_1_0_1"/>
<dbReference type="SMART" id="SM00364">
    <property type="entry name" value="LRR_BAC"/>
    <property type="match status" value="7"/>
</dbReference>
<dbReference type="GO" id="GO:0048843">
    <property type="term" value="P:negative regulation of axon extension involved in axon guidance"/>
    <property type="evidence" value="ECO:0007669"/>
    <property type="project" value="EnsemblMetazoa"/>
</dbReference>
<dbReference type="SMART" id="SM00365">
    <property type="entry name" value="LRR_SD22"/>
    <property type="match status" value="9"/>
</dbReference>
<dbReference type="InterPro" id="IPR050541">
    <property type="entry name" value="LRR_TM_domain-containing"/>
</dbReference>
<dbReference type="InterPro" id="IPR000372">
    <property type="entry name" value="LRRNT"/>
</dbReference>
<evidence type="ECO:0000256" key="10">
    <source>
        <dbReference type="SAM" id="SignalP"/>
    </source>
</evidence>
<feature type="disulfide bond" evidence="9">
    <location>
        <begin position="1054"/>
        <end position="1063"/>
    </location>
</feature>
<keyword evidence="4 9" id="KW-0245">EGF-like domain</keyword>
<dbReference type="InterPro" id="IPR000742">
    <property type="entry name" value="EGF"/>
</dbReference>
<dbReference type="GO" id="GO:0033563">
    <property type="term" value="P:dorsal/ventral axon guidance"/>
    <property type="evidence" value="ECO:0007669"/>
    <property type="project" value="EnsemblMetazoa"/>
</dbReference>